<reference evidence="1 2" key="1">
    <citation type="journal article" date="2014" name="Appl. Environ. Microbiol.">
        <title>Elucidation of insertion elements encoded on plasmids and in vitro construction of shuttle vectors from the toxic cyanobacterium Planktothrix.</title>
        <authorList>
            <person name="Christiansen G."/>
            <person name="Goesmann A."/>
            <person name="Kurmayer R."/>
        </authorList>
    </citation>
    <scope>NUCLEOTIDE SEQUENCE [LARGE SCALE GENOMIC DNA]</scope>
    <source>
        <strain evidence="1 2">NIVA-CYA 126/8</strain>
    </source>
</reference>
<dbReference type="PATRIC" id="fig|388467.6.peg.3391"/>
<proteinExistence type="predicted"/>
<keyword evidence="2" id="KW-1185">Reference proteome</keyword>
<sequence>MTQEMRQEIVTLARELPDELLAEALVFLHSLAEKAQNNHSDNSSTIDQTEFDKAMAAYQVISEKYKNALRELAQ</sequence>
<dbReference type="EMBL" id="CM002803">
    <property type="protein sequence ID" value="KEI68216.1"/>
    <property type="molecule type" value="Genomic_DNA"/>
</dbReference>
<gene>
    <name evidence="1" type="ORF">A19Y_3445</name>
</gene>
<accession>A0A073CJA2</accession>
<dbReference type="RefSeq" id="WP_026798125.1">
    <property type="nucleotide sequence ID" value="NZ_CM002803.1"/>
</dbReference>
<evidence type="ECO:0000313" key="1">
    <source>
        <dbReference type="EMBL" id="KEI68216.1"/>
    </source>
</evidence>
<dbReference type="STRING" id="388467.A19Y_3445"/>
<name>A0A073CJA2_PLAA1</name>
<dbReference type="HOGENOM" id="CLU_2684644_0_0_3"/>
<organism evidence="1 2">
    <name type="scientific">Planktothrix agardhii (strain NIVA-CYA 126/8)</name>
    <dbReference type="NCBI Taxonomy" id="388467"/>
    <lineage>
        <taxon>Bacteria</taxon>
        <taxon>Bacillati</taxon>
        <taxon>Cyanobacteriota</taxon>
        <taxon>Cyanophyceae</taxon>
        <taxon>Oscillatoriophycideae</taxon>
        <taxon>Oscillatoriales</taxon>
        <taxon>Microcoleaceae</taxon>
        <taxon>Planktothrix</taxon>
    </lineage>
</organism>
<evidence type="ECO:0008006" key="3">
    <source>
        <dbReference type="Google" id="ProtNLM"/>
    </source>
</evidence>
<dbReference type="AlphaFoldDB" id="A0A073CJA2"/>
<dbReference type="eggNOG" id="ENOG502ZX7J">
    <property type="taxonomic scope" value="Bacteria"/>
</dbReference>
<dbReference type="Proteomes" id="UP000027395">
    <property type="component" value="Chromosome"/>
</dbReference>
<evidence type="ECO:0000313" key="2">
    <source>
        <dbReference type="Proteomes" id="UP000027395"/>
    </source>
</evidence>
<protein>
    <recommendedName>
        <fullName evidence="3">DUF2281 domain-containing protein</fullName>
    </recommendedName>
</protein>